<evidence type="ECO:0000313" key="2">
    <source>
        <dbReference type="EMBL" id="PAV67851.1"/>
    </source>
</evidence>
<feature type="compositionally biased region" description="Polar residues" evidence="1">
    <location>
        <begin position="117"/>
        <end position="127"/>
    </location>
</feature>
<proteinExistence type="predicted"/>
<comment type="caution">
    <text evidence="2">The sequence shown here is derived from an EMBL/GenBank/DDBJ whole genome shotgun (WGS) entry which is preliminary data.</text>
</comment>
<name>A0A2A2K1Q1_9BILA</name>
<keyword evidence="3" id="KW-1185">Reference proteome</keyword>
<dbReference type="EMBL" id="LIAE01009878">
    <property type="protein sequence ID" value="PAV67851.1"/>
    <property type="molecule type" value="Genomic_DNA"/>
</dbReference>
<feature type="region of interest" description="Disordered" evidence="1">
    <location>
        <begin position="93"/>
        <end position="145"/>
    </location>
</feature>
<evidence type="ECO:0000256" key="1">
    <source>
        <dbReference type="SAM" id="MobiDB-lite"/>
    </source>
</evidence>
<accession>A0A2A2K1Q1</accession>
<reference evidence="2 3" key="1">
    <citation type="journal article" date="2017" name="Curr. Biol.">
        <title>Genome architecture and evolution of a unichromosomal asexual nematode.</title>
        <authorList>
            <person name="Fradin H."/>
            <person name="Zegar C."/>
            <person name="Gutwein M."/>
            <person name="Lucas J."/>
            <person name="Kovtun M."/>
            <person name="Corcoran D."/>
            <person name="Baugh L.R."/>
            <person name="Kiontke K."/>
            <person name="Gunsalus K."/>
            <person name="Fitch D.H."/>
            <person name="Piano F."/>
        </authorList>
    </citation>
    <scope>NUCLEOTIDE SEQUENCE [LARGE SCALE GENOMIC DNA]</scope>
    <source>
        <strain evidence="2">PF1309</strain>
    </source>
</reference>
<protein>
    <submittedName>
        <fullName evidence="2">Uncharacterized protein</fullName>
    </submittedName>
</protein>
<feature type="region of interest" description="Disordered" evidence="1">
    <location>
        <begin position="1"/>
        <end position="39"/>
    </location>
</feature>
<evidence type="ECO:0000313" key="3">
    <source>
        <dbReference type="Proteomes" id="UP000218231"/>
    </source>
</evidence>
<organism evidence="2 3">
    <name type="scientific">Diploscapter pachys</name>
    <dbReference type="NCBI Taxonomy" id="2018661"/>
    <lineage>
        <taxon>Eukaryota</taxon>
        <taxon>Metazoa</taxon>
        <taxon>Ecdysozoa</taxon>
        <taxon>Nematoda</taxon>
        <taxon>Chromadorea</taxon>
        <taxon>Rhabditida</taxon>
        <taxon>Rhabditina</taxon>
        <taxon>Rhabditomorpha</taxon>
        <taxon>Rhabditoidea</taxon>
        <taxon>Rhabditidae</taxon>
        <taxon>Diploscapter</taxon>
    </lineage>
</organism>
<sequence length="200" mass="21887">MVGQLDRADPPLAQFGQPIARLPIDRKHPHPRPVPAPREQIRLADRRAGQRPADIHRIRLQPVGALDRRRHHARRRTVDEAVDGHIAIMRRQPDCDPVASLHPPTQRDARQRAHPRTSISGTDTASPARNVDRATRSRSSAKRTITSKVKLARTTAPLAGAVSSTTTPSASTLKPCVATPSTPIRTLPATGRTIRRVAAP</sequence>
<dbReference type="Proteomes" id="UP000218231">
    <property type="component" value="Unassembled WGS sequence"/>
</dbReference>
<dbReference type="AlphaFoldDB" id="A0A2A2K1Q1"/>
<gene>
    <name evidence="2" type="ORF">WR25_00933</name>
</gene>